<evidence type="ECO:0000256" key="5">
    <source>
        <dbReference type="ARBA" id="ARBA00023136"/>
    </source>
</evidence>
<evidence type="ECO:0000313" key="9">
    <source>
        <dbReference type="Proteomes" id="UP000826722"/>
    </source>
</evidence>
<feature type="transmembrane region" description="Helical" evidence="6">
    <location>
        <begin position="303"/>
        <end position="330"/>
    </location>
</feature>
<comment type="subcellular location">
    <subcellularLocation>
        <location evidence="1">Cell membrane</location>
        <topology evidence="1">Multi-pass membrane protein</topology>
    </subcellularLocation>
</comment>
<accession>A0A8D5G0V5</accession>
<organism evidence="8 9">
    <name type="scientific">Methyloradius palustris</name>
    <dbReference type="NCBI Taxonomy" id="2778876"/>
    <lineage>
        <taxon>Bacteria</taxon>
        <taxon>Pseudomonadati</taxon>
        <taxon>Pseudomonadota</taxon>
        <taxon>Betaproteobacteria</taxon>
        <taxon>Nitrosomonadales</taxon>
        <taxon>Methylophilaceae</taxon>
        <taxon>Methyloradius</taxon>
    </lineage>
</organism>
<feature type="transmembrane region" description="Helical" evidence="6">
    <location>
        <begin position="350"/>
        <end position="373"/>
    </location>
</feature>
<dbReference type="GO" id="GO:0005886">
    <property type="term" value="C:plasma membrane"/>
    <property type="evidence" value="ECO:0007669"/>
    <property type="project" value="UniProtKB-SubCell"/>
</dbReference>
<name>A0A8D5G0V5_9PROT</name>
<feature type="transmembrane region" description="Helical" evidence="6">
    <location>
        <begin position="795"/>
        <end position="817"/>
    </location>
</feature>
<dbReference type="InterPro" id="IPR003838">
    <property type="entry name" value="ABC3_permease_C"/>
</dbReference>
<evidence type="ECO:0000256" key="4">
    <source>
        <dbReference type="ARBA" id="ARBA00022989"/>
    </source>
</evidence>
<feature type="domain" description="ABC3 transporter permease C-terminal" evidence="7">
    <location>
        <begin position="264"/>
        <end position="372"/>
    </location>
</feature>
<proteinExistence type="predicted"/>
<dbReference type="EMBL" id="AP024110">
    <property type="protein sequence ID" value="BCM25310.1"/>
    <property type="molecule type" value="Genomic_DNA"/>
</dbReference>
<dbReference type="Pfam" id="PF02687">
    <property type="entry name" value="FtsX"/>
    <property type="match status" value="2"/>
</dbReference>
<feature type="transmembrane region" description="Helical" evidence="6">
    <location>
        <begin position="394"/>
        <end position="414"/>
    </location>
</feature>
<reference evidence="8" key="1">
    <citation type="journal article" date="2021" name="Arch. Microbiol.">
        <title>Methyloradius palustris gen. nov., sp. nov., a methanol-oxidizing bacterium isolated from snow.</title>
        <authorList>
            <person name="Miyadera T."/>
            <person name="Kojima H."/>
            <person name="Fukui M."/>
        </authorList>
    </citation>
    <scope>NUCLEOTIDE SEQUENCE</scope>
    <source>
        <strain evidence="8">Zm11</strain>
    </source>
</reference>
<evidence type="ECO:0000259" key="7">
    <source>
        <dbReference type="Pfam" id="PF02687"/>
    </source>
</evidence>
<gene>
    <name evidence="8" type="ORF">ZMTM_15690</name>
</gene>
<keyword evidence="3 6" id="KW-0812">Transmembrane</keyword>
<dbReference type="PANTHER" id="PTHR30287:SF1">
    <property type="entry name" value="INNER MEMBRANE PROTEIN"/>
    <property type="match status" value="1"/>
</dbReference>
<dbReference type="InterPro" id="IPR038766">
    <property type="entry name" value="Membrane_comp_ABC_pdt"/>
</dbReference>
<keyword evidence="5 6" id="KW-0472">Membrane</keyword>
<dbReference type="RefSeq" id="WP_221763413.1">
    <property type="nucleotide sequence ID" value="NZ_AP024110.1"/>
</dbReference>
<feature type="domain" description="ABC3 transporter permease C-terminal" evidence="7">
    <location>
        <begin position="713"/>
        <end position="825"/>
    </location>
</feature>
<feature type="transmembrane region" description="Helical" evidence="6">
    <location>
        <begin position="752"/>
        <end position="783"/>
    </location>
</feature>
<feature type="transmembrane region" description="Helical" evidence="6">
    <location>
        <begin position="711"/>
        <end position="731"/>
    </location>
</feature>
<dbReference type="AlphaFoldDB" id="A0A8D5G0V5"/>
<evidence type="ECO:0000256" key="6">
    <source>
        <dbReference type="SAM" id="Phobius"/>
    </source>
</evidence>
<keyword evidence="4 6" id="KW-1133">Transmembrane helix</keyword>
<keyword evidence="2" id="KW-1003">Cell membrane</keyword>
<evidence type="ECO:0000256" key="1">
    <source>
        <dbReference type="ARBA" id="ARBA00004651"/>
    </source>
</evidence>
<dbReference type="KEGG" id="mpau:ZMTM_15690"/>
<evidence type="ECO:0000313" key="8">
    <source>
        <dbReference type="EMBL" id="BCM25310.1"/>
    </source>
</evidence>
<evidence type="ECO:0000256" key="3">
    <source>
        <dbReference type="ARBA" id="ARBA00022692"/>
    </source>
</evidence>
<feature type="transmembrane region" description="Helical" evidence="6">
    <location>
        <begin position="472"/>
        <end position="491"/>
    </location>
</feature>
<keyword evidence="9" id="KW-1185">Reference proteome</keyword>
<protein>
    <submittedName>
        <fullName evidence="8">Inner membrane transport permease</fullName>
    </submittedName>
</protein>
<dbReference type="Proteomes" id="UP000826722">
    <property type="component" value="Chromosome"/>
</dbReference>
<evidence type="ECO:0000256" key="2">
    <source>
        <dbReference type="ARBA" id="ARBA00022475"/>
    </source>
</evidence>
<sequence>MLAFTLALRQLRSHWQAGEVRVLLLALVLAITATTSVGFFTDRIQGSINSQGGQLLGADLVINADHALPEQYLKEAQKRKLQTTSSLEFPSMVIHADASQLAEIKAVGQGFPLRGDLTVSQQAIGGGVSAKSQAASIPAPGSVWIAPRLAQILDLKIGDMVELGKLKLQVSAFLQNEPSRGGNMFNIAPRLLMNQADVASTGLIQFGSRARYQLLLAADRTEIVDYAAWAKPQLLPSERIEDLRSARPEIRSARDKAEQFLGLAAMVGVMLAMVAMFLASLPCIQSSLDTYALMRCFGATKKLIMQILLWQTMLLALTGSLVGCLLGYAAQAGLASFAGRLFVETLPPPSLMPVLAGMVTGFAAMLAVVWPHLRRLQHVPALRILRRDLGDFDVANWLSFIPALLVLAGLIFWNAGDFKLGAATLLGLLGLVFVTGLLAWLASKGLQRLPEANSSAWKLGLAAMKRRPGMTIAQVLGFSLGLMALILLALVRGDLLHSWQASLPADAPNRFMINIQPAQISDIKQFLSDSGVDGVEMSPMVRARLLAINHQPLDTSQYKDEAKRLAEREFNLSWAENMQQDNKIVAGQWWAKTDAGKPMLSLEKGIAESLKLKLGDVLTYNIGGRDLDLTVSSLRKVEWDTMRTNFFAVTPPGLLEDFSASYITSLHLEKGQEEILNRLVKRFPNITVIDIAALLDQVQQIITKMTHAIEYVFAFSLLAGIAVLYAALIATRAERIREATLLRVLGASRKQVTAAVLAEFLSIGLISAMVATLTASGLAWYISTQTLGIPYTFNWHTSLLALIGSILLVPLAAWLAVRGFLNQPPRNLLDSI</sequence>
<dbReference type="PANTHER" id="PTHR30287">
    <property type="entry name" value="MEMBRANE COMPONENT OF PREDICTED ABC SUPERFAMILY METABOLITE UPTAKE TRANSPORTER"/>
    <property type="match status" value="1"/>
</dbReference>
<feature type="transmembrane region" description="Helical" evidence="6">
    <location>
        <begin position="260"/>
        <end position="282"/>
    </location>
</feature>
<feature type="transmembrane region" description="Helical" evidence="6">
    <location>
        <begin position="420"/>
        <end position="441"/>
    </location>
</feature>
<feature type="transmembrane region" description="Helical" evidence="6">
    <location>
        <begin position="20"/>
        <end position="40"/>
    </location>
</feature>